<keyword evidence="4" id="KW-0963">Cytoplasm</keyword>
<reference evidence="10 11" key="1">
    <citation type="journal article" date="2018" name="Mol. Biol. Evol.">
        <title>Broad Genomic Sampling Reveals a Smut Pathogenic Ancestry of the Fungal Clade Ustilaginomycotina.</title>
        <authorList>
            <person name="Kijpornyongpan T."/>
            <person name="Mondo S.J."/>
            <person name="Barry K."/>
            <person name="Sandor L."/>
            <person name="Lee J."/>
            <person name="Lipzen A."/>
            <person name="Pangilinan J."/>
            <person name="LaButti K."/>
            <person name="Hainaut M."/>
            <person name="Henrissat B."/>
            <person name="Grigoriev I.V."/>
            <person name="Spatafora J.W."/>
            <person name="Aime M.C."/>
        </authorList>
    </citation>
    <scope>NUCLEOTIDE SEQUENCE [LARGE SCALE GENOMIC DNA]</scope>
    <source>
        <strain evidence="10 11">MCA 5214</strain>
    </source>
</reference>
<keyword evidence="6" id="KW-0747">Spliceosome</keyword>
<evidence type="ECO:0000256" key="5">
    <source>
        <dbReference type="ARBA" id="ARBA00022664"/>
    </source>
</evidence>
<dbReference type="GO" id="GO:0031122">
    <property type="term" value="P:cytoplasmic microtubule organization"/>
    <property type="evidence" value="ECO:0007669"/>
    <property type="project" value="TreeGrafter"/>
</dbReference>
<dbReference type="STRING" id="1569628.A0A316UT28"/>
<evidence type="ECO:0000256" key="9">
    <source>
        <dbReference type="SAM" id="MobiDB-lite"/>
    </source>
</evidence>
<dbReference type="Proteomes" id="UP000245884">
    <property type="component" value="Unassembled WGS sequence"/>
</dbReference>
<name>A0A316UT28_9BASI</name>
<dbReference type="GeneID" id="37029993"/>
<dbReference type="GO" id="GO:0005681">
    <property type="term" value="C:spliceosomal complex"/>
    <property type="evidence" value="ECO:0007669"/>
    <property type="project" value="UniProtKB-KW"/>
</dbReference>
<evidence type="ECO:0000256" key="3">
    <source>
        <dbReference type="ARBA" id="ARBA00018615"/>
    </source>
</evidence>
<keyword evidence="5" id="KW-0507">mRNA processing</keyword>
<proteinExistence type="inferred from homology"/>
<protein>
    <recommendedName>
        <fullName evidence="3">Cysteine-rich PDZ-binding protein</fullName>
    </recommendedName>
    <alternativeName>
        <fullName evidence="8">Cysteine-rich interactor of PDZ three</fullName>
    </alternativeName>
</protein>
<comment type="subcellular location">
    <subcellularLocation>
        <location evidence="1">Cytoplasm</location>
    </subcellularLocation>
</comment>
<dbReference type="GO" id="GO:0008380">
    <property type="term" value="P:RNA splicing"/>
    <property type="evidence" value="ECO:0007669"/>
    <property type="project" value="UniProtKB-KW"/>
</dbReference>
<dbReference type="GO" id="GO:0005737">
    <property type="term" value="C:cytoplasm"/>
    <property type="evidence" value="ECO:0007669"/>
    <property type="project" value="UniProtKB-SubCell"/>
</dbReference>
<gene>
    <name evidence="10" type="ORF">BDZ90DRAFT_259495</name>
</gene>
<evidence type="ECO:0000313" key="11">
    <source>
        <dbReference type="Proteomes" id="UP000245884"/>
    </source>
</evidence>
<feature type="region of interest" description="Disordered" evidence="9">
    <location>
        <begin position="17"/>
        <end position="46"/>
    </location>
</feature>
<dbReference type="OrthoDB" id="147332at2759"/>
<keyword evidence="7" id="KW-0508">mRNA splicing</keyword>
<dbReference type="GO" id="GO:0006397">
    <property type="term" value="P:mRNA processing"/>
    <property type="evidence" value="ECO:0007669"/>
    <property type="project" value="UniProtKB-KW"/>
</dbReference>
<evidence type="ECO:0000256" key="7">
    <source>
        <dbReference type="ARBA" id="ARBA00023187"/>
    </source>
</evidence>
<evidence type="ECO:0000256" key="4">
    <source>
        <dbReference type="ARBA" id="ARBA00022490"/>
    </source>
</evidence>
<dbReference type="EMBL" id="KZ819665">
    <property type="protein sequence ID" value="PWN28456.1"/>
    <property type="molecule type" value="Genomic_DNA"/>
</dbReference>
<dbReference type="AlphaFoldDB" id="A0A316UT28"/>
<evidence type="ECO:0000256" key="6">
    <source>
        <dbReference type="ARBA" id="ARBA00022728"/>
    </source>
</evidence>
<sequence length="118" mass="11941">MVCATCEKKQARALAAPDPFRNRTASGSLMSTKAGSSSSSSASVRPTNKLLAAKGQRFNPMANQCKICKSPTSAAGGAGGGGAKGAQYCSSCAFKRGCCAICGKVMLDIKKGGHKMSS</sequence>
<dbReference type="PANTHER" id="PTHR11805:SF1">
    <property type="entry name" value="CYSTEINE-RICH PDZ-BINDING PROTEIN"/>
    <property type="match status" value="1"/>
</dbReference>
<evidence type="ECO:0000256" key="8">
    <source>
        <dbReference type="ARBA" id="ARBA00032518"/>
    </source>
</evidence>
<evidence type="ECO:0000256" key="1">
    <source>
        <dbReference type="ARBA" id="ARBA00004496"/>
    </source>
</evidence>
<evidence type="ECO:0000256" key="2">
    <source>
        <dbReference type="ARBA" id="ARBA00009021"/>
    </source>
</evidence>
<dbReference type="GO" id="GO:0008017">
    <property type="term" value="F:microtubule binding"/>
    <property type="evidence" value="ECO:0007669"/>
    <property type="project" value="TreeGrafter"/>
</dbReference>
<feature type="compositionally biased region" description="Low complexity" evidence="9">
    <location>
        <begin position="26"/>
        <end position="43"/>
    </location>
</feature>
<accession>A0A316UT28</accession>
<dbReference type="PANTHER" id="PTHR11805">
    <property type="entry name" value="CYSTEINE-RICH PDZ-BINDING PROTEIN"/>
    <property type="match status" value="1"/>
</dbReference>
<organism evidence="10 11">
    <name type="scientific">Jaminaea rosea</name>
    <dbReference type="NCBI Taxonomy" id="1569628"/>
    <lineage>
        <taxon>Eukaryota</taxon>
        <taxon>Fungi</taxon>
        <taxon>Dikarya</taxon>
        <taxon>Basidiomycota</taxon>
        <taxon>Ustilaginomycotina</taxon>
        <taxon>Exobasidiomycetes</taxon>
        <taxon>Microstromatales</taxon>
        <taxon>Microstromatales incertae sedis</taxon>
        <taxon>Jaminaea</taxon>
    </lineage>
</organism>
<evidence type="ECO:0000313" key="10">
    <source>
        <dbReference type="EMBL" id="PWN28456.1"/>
    </source>
</evidence>
<dbReference type="RefSeq" id="XP_025363068.1">
    <property type="nucleotide sequence ID" value="XM_025508170.1"/>
</dbReference>
<dbReference type="InterPro" id="IPR019367">
    <property type="entry name" value="PDZ-binding_CRIPT"/>
</dbReference>
<dbReference type="Pfam" id="PF10235">
    <property type="entry name" value="Cript"/>
    <property type="match status" value="1"/>
</dbReference>
<comment type="similarity">
    <text evidence="2">Belongs to the CRIPT family.</text>
</comment>
<keyword evidence="11" id="KW-1185">Reference proteome</keyword>